<dbReference type="Proteomes" id="UP000242715">
    <property type="component" value="Unassembled WGS sequence"/>
</dbReference>
<proteinExistence type="predicted"/>
<dbReference type="OrthoDB" id="1746950at2759"/>
<name>A0A2Z6LL03_TRISU</name>
<feature type="region of interest" description="Disordered" evidence="1">
    <location>
        <begin position="1"/>
        <end position="35"/>
    </location>
</feature>
<dbReference type="AlphaFoldDB" id="A0A2Z6LL03"/>
<protein>
    <recommendedName>
        <fullName evidence="2">Transposase MuDR plant domain-containing protein</fullName>
    </recommendedName>
</protein>
<dbReference type="Pfam" id="PF03108">
    <property type="entry name" value="DBD_Tnp_Mut"/>
    <property type="match status" value="1"/>
</dbReference>
<dbReference type="InterPro" id="IPR004332">
    <property type="entry name" value="Transposase_MuDR"/>
</dbReference>
<accession>A0A2Z6LL03</accession>
<sequence>MIGDPESARRMSTDEGYDFAENVGVGGMTKEEESDSFYTYHSEELKSPISSSDDEEVNGPKKPVFPRFCEAAKFGFLGLELEMLFTNLSSFKTAVKDYTIHLQREIKWVKNDKTRARAKCKQQDCKWEIFCSWSEYIQSFQIKTFVSKHICNEKGVKNKQANSKWAVKKLEGKIRTEPSLSRCEARAYLKREFGVDVDDSKISRAMKRARELVEASEDTSQSAPAAQIVQQDIPANVSMISCL</sequence>
<feature type="compositionally biased region" description="Basic and acidic residues" evidence="1">
    <location>
        <begin position="1"/>
        <end position="13"/>
    </location>
</feature>
<evidence type="ECO:0000313" key="3">
    <source>
        <dbReference type="EMBL" id="GAU18492.1"/>
    </source>
</evidence>
<feature type="domain" description="Transposase MuDR plant" evidence="2">
    <location>
        <begin position="84"/>
        <end position="142"/>
    </location>
</feature>
<dbReference type="PANTHER" id="PTHR31973">
    <property type="entry name" value="POLYPROTEIN, PUTATIVE-RELATED"/>
    <property type="match status" value="1"/>
</dbReference>
<dbReference type="EMBL" id="DF973184">
    <property type="protein sequence ID" value="GAU18492.1"/>
    <property type="molecule type" value="Genomic_DNA"/>
</dbReference>
<keyword evidence="4" id="KW-1185">Reference proteome</keyword>
<organism evidence="3 4">
    <name type="scientific">Trifolium subterraneum</name>
    <name type="common">Subterranean clover</name>
    <dbReference type="NCBI Taxonomy" id="3900"/>
    <lineage>
        <taxon>Eukaryota</taxon>
        <taxon>Viridiplantae</taxon>
        <taxon>Streptophyta</taxon>
        <taxon>Embryophyta</taxon>
        <taxon>Tracheophyta</taxon>
        <taxon>Spermatophyta</taxon>
        <taxon>Magnoliopsida</taxon>
        <taxon>eudicotyledons</taxon>
        <taxon>Gunneridae</taxon>
        <taxon>Pentapetalae</taxon>
        <taxon>rosids</taxon>
        <taxon>fabids</taxon>
        <taxon>Fabales</taxon>
        <taxon>Fabaceae</taxon>
        <taxon>Papilionoideae</taxon>
        <taxon>50 kb inversion clade</taxon>
        <taxon>NPAAA clade</taxon>
        <taxon>Hologalegina</taxon>
        <taxon>IRL clade</taxon>
        <taxon>Trifolieae</taxon>
        <taxon>Trifolium</taxon>
    </lineage>
</organism>
<evidence type="ECO:0000313" key="4">
    <source>
        <dbReference type="Proteomes" id="UP000242715"/>
    </source>
</evidence>
<reference evidence="4" key="1">
    <citation type="journal article" date="2017" name="Front. Plant Sci.">
        <title>Climate Clever Clovers: New Paradigm to Reduce the Environmental Footprint of Ruminants by Breeding Low Methanogenic Forages Utilizing Haplotype Variation.</title>
        <authorList>
            <person name="Kaur P."/>
            <person name="Appels R."/>
            <person name="Bayer P.E."/>
            <person name="Keeble-Gagnere G."/>
            <person name="Wang J."/>
            <person name="Hirakawa H."/>
            <person name="Shirasawa K."/>
            <person name="Vercoe P."/>
            <person name="Stefanova K."/>
            <person name="Durmic Z."/>
            <person name="Nichols P."/>
            <person name="Revell C."/>
            <person name="Isobe S.N."/>
            <person name="Edwards D."/>
            <person name="Erskine W."/>
        </authorList>
    </citation>
    <scope>NUCLEOTIDE SEQUENCE [LARGE SCALE GENOMIC DNA]</scope>
    <source>
        <strain evidence="4">cv. Daliak</strain>
    </source>
</reference>
<evidence type="ECO:0000259" key="2">
    <source>
        <dbReference type="Pfam" id="PF03108"/>
    </source>
</evidence>
<evidence type="ECO:0000256" key="1">
    <source>
        <dbReference type="SAM" id="MobiDB-lite"/>
    </source>
</evidence>
<gene>
    <name evidence="3" type="ORF">TSUD_366750</name>
</gene>
<dbReference type="PANTHER" id="PTHR31973:SF187">
    <property type="entry name" value="MUTATOR TRANSPOSASE MUDRA PROTEIN"/>
    <property type="match status" value="1"/>
</dbReference>